<dbReference type="RefSeq" id="WP_160634191.1">
    <property type="nucleotide sequence ID" value="NZ_WWNE01000018.1"/>
</dbReference>
<name>A0A6N9NKK7_9FLAO</name>
<dbReference type="EMBL" id="WWNE01000018">
    <property type="protein sequence ID" value="NBG67236.1"/>
    <property type="molecule type" value="Genomic_DNA"/>
</dbReference>
<comment type="caution">
    <text evidence="1">The sequence shown here is derived from an EMBL/GenBank/DDBJ whole genome shotgun (WGS) entry which is preliminary data.</text>
</comment>
<sequence>MKAEEELIKLQKLVSKLSSAEIEVIKKLTASTRSNFNKVNKQKKLLFFLLNKQEVNYYEFKTLISKKSTDGSFNRVIYKLKSKILETLILDVNIDREETVNSAFKYKLKLKKMLVSAFVLHSRGMVDISLDIYDEVIKLSKRYELYDDLLEALYVKQGLVGLTKGLKEYEKISEEIIFYEDCRIGLYNAKDWYRAFYAEVDFKGLKGVDYIARLKKYINQLKVQYQRTRSANIYMYQFLLEMELFQQLKNFSKVDSVGNDFLYFVKRSEALYGKNRIGLIYLQLAENRFKTIDFEQVLNYCEEGLGFFVNKTLNYYLIRELQLEVLFYLNRIEELKNTIIKLSQLDFYSEFDYRRTKLRYFLGMGYFTLKDYKSAKVEFNDTKEIEKDKEGYNVWIRIMRIMCDIETEKYSLIDYDIENFRKYIERTSQRKDIRTRDSLILQSLISLERNQFDFSKTYKKEATLFERLASMEDHLRWKIDSPELILYHQWFLAKVNKVDYVANFEPYKAHVIVIEEQAQVLEAELNIKQ</sequence>
<accession>A0A6N9NKK7</accession>
<organism evidence="1 2">
    <name type="scientific">Acidiluteibacter ferrifornacis</name>
    <dbReference type="NCBI Taxonomy" id="2692424"/>
    <lineage>
        <taxon>Bacteria</taxon>
        <taxon>Pseudomonadati</taxon>
        <taxon>Bacteroidota</taxon>
        <taxon>Flavobacteriia</taxon>
        <taxon>Flavobacteriales</taxon>
        <taxon>Cryomorphaceae</taxon>
        <taxon>Acidiluteibacter</taxon>
    </lineage>
</organism>
<dbReference type="Proteomes" id="UP000470771">
    <property type="component" value="Unassembled WGS sequence"/>
</dbReference>
<evidence type="ECO:0000313" key="2">
    <source>
        <dbReference type="Proteomes" id="UP000470771"/>
    </source>
</evidence>
<protein>
    <recommendedName>
        <fullName evidence="3">Tetratricopeptide repeat protein</fullName>
    </recommendedName>
</protein>
<reference evidence="1 2" key="1">
    <citation type="submission" date="2019-12" db="EMBL/GenBank/DDBJ databases">
        <authorList>
            <person name="Zhao J."/>
        </authorList>
    </citation>
    <scope>NUCLEOTIDE SEQUENCE [LARGE SCALE GENOMIC DNA]</scope>
    <source>
        <strain evidence="1 2">S-15</strain>
    </source>
</reference>
<keyword evidence="2" id="KW-1185">Reference proteome</keyword>
<dbReference type="AlphaFoldDB" id="A0A6N9NKK7"/>
<evidence type="ECO:0000313" key="1">
    <source>
        <dbReference type="EMBL" id="NBG67236.1"/>
    </source>
</evidence>
<proteinExistence type="predicted"/>
<evidence type="ECO:0008006" key="3">
    <source>
        <dbReference type="Google" id="ProtNLM"/>
    </source>
</evidence>
<gene>
    <name evidence="1" type="ORF">GQN54_13990</name>
</gene>